<sequence>MSEGKPFNYKMQYRVEEDPQLKKAGEYEKMVTNKYGTYPLYAHYCDGSGHPGVGCAVIPLGHMVLQYRIDPKDLM</sequence>
<protein>
    <submittedName>
        <fullName evidence="2">Uncharacterized protein</fullName>
    </submittedName>
</protein>
<keyword evidence="1" id="KW-1185">Reference proteome</keyword>
<dbReference type="AlphaFoldDB" id="A0A915DTR4"/>
<name>A0A915DTR4_9BILA</name>
<evidence type="ECO:0000313" key="1">
    <source>
        <dbReference type="Proteomes" id="UP000887574"/>
    </source>
</evidence>
<evidence type="ECO:0000313" key="2">
    <source>
        <dbReference type="WBParaSite" id="jg23417"/>
    </source>
</evidence>
<reference evidence="2" key="1">
    <citation type="submission" date="2022-11" db="UniProtKB">
        <authorList>
            <consortium name="WormBaseParasite"/>
        </authorList>
    </citation>
    <scope>IDENTIFICATION</scope>
</reference>
<dbReference type="WBParaSite" id="jg23417">
    <property type="protein sequence ID" value="jg23417"/>
    <property type="gene ID" value="jg23417"/>
</dbReference>
<organism evidence="1 2">
    <name type="scientific">Ditylenchus dipsaci</name>
    <dbReference type="NCBI Taxonomy" id="166011"/>
    <lineage>
        <taxon>Eukaryota</taxon>
        <taxon>Metazoa</taxon>
        <taxon>Ecdysozoa</taxon>
        <taxon>Nematoda</taxon>
        <taxon>Chromadorea</taxon>
        <taxon>Rhabditida</taxon>
        <taxon>Tylenchina</taxon>
        <taxon>Tylenchomorpha</taxon>
        <taxon>Sphaerularioidea</taxon>
        <taxon>Anguinidae</taxon>
        <taxon>Anguininae</taxon>
        <taxon>Ditylenchus</taxon>
    </lineage>
</organism>
<accession>A0A915DTR4</accession>
<proteinExistence type="predicted"/>
<dbReference type="Proteomes" id="UP000887574">
    <property type="component" value="Unplaced"/>
</dbReference>